<evidence type="ECO:0000313" key="5">
    <source>
        <dbReference type="Proteomes" id="UP001151518"/>
    </source>
</evidence>
<dbReference type="Gene3D" id="3.40.50.12780">
    <property type="entry name" value="N-terminal domain of ligase-like"/>
    <property type="match status" value="1"/>
</dbReference>
<dbReference type="InterPro" id="IPR000873">
    <property type="entry name" value="AMP-dep_synth/lig_dom"/>
</dbReference>
<feature type="domain" description="AMP-dependent synthetase/ligase" evidence="3">
    <location>
        <begin position="67"/>
        <end position="492"/>
    </location>
</feature>
<evidence type="ECO:0000256" key="2">
    <source>
        <dbReference type="ARBA" id="ARBA00022840"/>
    </source>
</evidence>
<dbReference type="GO" id="GO:0016020">
    <property type="term" value="C:membrane"/>
    <property type="evidence" value="ECO:0007669"/>
    <property type="project" value="TreeGrafter"/>
</dbReference>
<dbReference type="PANTHER" id="PTHR43272:SF33">
    <property type="entry name" value="AMP-BINDING DOMAIN-CONTAINING PROTEIN-RELATED"/>
    <property type="match status" value="1"/>
</dbReference>
<keyword evidence="4" id="KW-0436">Ligase</keyword>
<dbReference type="Pfam" id="PF00501">
    <property type="entry name" value="AMP-binding"/>
    <property type="match status" value="1"/>
</dbReference>
<dbReference type="OrthoDB" id="1700726at2759"/>
<keyword evidence="1" id="KW-0547">Nucleotide-binding</keyword>
<dbReference type="GO" id="GO:0004467">
    <property type="term" value="F:long-chain fatty acid-CoA ligase activity"/>
    <property type="evidence" value="ECO:0007669"/>
    <property type="project" value="UniProtKB-EC"/>
</dbReference>
<proteinExistence type="predicted"/>
<evidence type="ECO:0000259" key="3">
    <source>
        <dbReference type="Pfam" id="PF00501"/>
    </source>
</evidence>
<dbReference type="InterPro" id="IPR042099">
    <property type="entry name" value="ANL_N_sf"/>
</dbReference>
<dbReference type="AlphaFoldDB" id="A0A9W8FY12"/>
<organism evidence="4 5">
    <name type="scientific">Coemansia spiralis</name>
    <dbReference type="NCBI Taxonomy" id="417178"/>
    <lineage>
        <taxon>Eukaryota</taxon>
        <taxon>Fungi</taxon>
        <taxon>Fungi incertae sedis</taxon>
        <taxon>Zoopagomycota</taxon>
        <taxon>Kickxellomycotina</taxon>
        <taxon>Kickxellomycetes</taxon>
        <taxon>Kickxellales</taxon>
        <taxon>Kickxellaceae</taxon>
        <taxon>Coemansia</taxon>
    </lineage>
</organism>
<dbReference type="GO" id="GO:0005783">
    <property type="term" value="C:endoplasmic reticulum"/>
    <property type="evidence" value="ECO:0007669"/>
    <property type="project" value="TreeGrafter"/>
</dbReference>
<dbReference type="SUPFAM" id="SSF56801">
    <property type="entry name" value="Acetyl-CoA synthetase-like"/>
    <property type="match status" value="1"/>
</dbReference>
<gene>
    <name evidence="4" type="primary">FAA2_10</name>
    <name evidence="4" type="ORF">GGI25_005778</name>
</gene>
<dbReference type="GO" id="GO:0005524">
    <property type="term" value="F:ATP binding"/>
    <property type="evidence" value="ECO:0007669"/>
    <property type="project" value="UniProtKB-KW"/>
</dbReference>
<dbReference type="EMBL" id="JANBTW010000120">
    <property type="protein sequence ID" value="KAJ2670609.1"/>
    <property type="molecule type" value="Genomic_DNA"/>
</dbReference>
<dbReference type="EC" id="6.2.1.3" evidence="4"/>
<comment type="caution">
    <text evidence="4">The sequence shown here is derived from an EMBL/GenBank/DDBJ whole genome shotgun (WGS) entry which is preliminary data.</text>
</comment>
<dbReference type="PANTHER" id="PTHR43272">
    <property type="entry name" value="LONG-CHAIN-FATTY-ACID--COA LIGASE"/>
    <property type="match status" value="1"/>
</dbReference>
<reference evidence="4" key="1">
    <citation type="submission" date="2022-07" db="EMBL/GenBank/DDBJ databases">
        <title>Phylogenomic reconstructions and comparative analyses of Kickxellomycotina fungi.</title>
        <authorList>
            <person name="Reynolds N.K."/>
            <person name="Stajich J.E."/>
            <person name="Barry K."/>
            <person name="Grigoriev I.V."/>
            <person name="Crous P."/>
            <person name="Smith M.E."/>
        </authorList>
    </citation>
    <scope>NUCLEOTIDE SEQUENCE</scope>
    <source>
        <strain evidence="4">NRRL 3115</strain>
    </source>
</reference>
<keyword evidence="2" id="KW-0067">ATP-binding</keyword>
<name>A0A9W8FY12_9FUNG</name>
<evidence type="ECO:0000256" key="1">
    <source>
        <dbReference type="ARBA" id="ARBA00022741"/>
    </source>
</evidence>
<sequence>MAYKVPSSEILGYSYILRHPDFKDGTCGTKYSDVTTIWELFQREVAEFSKKEFLGTRSFNPRTGKLGEYSWITTTDANEIVDNFGSGLDQIYAKYAPMVPEATPGQQPLGLFSNNRAEWLLAEFAAFRSRRYSVGFSDQLGVEVAEVSINLTECAIIVCSMDKIPRMLDRMDMTPGVKVIVSMDKLDCSQPNLFTQAFNPEITTGWRMRAKSMSVMLLDMAQVIEMGRIQPTHASPPMPEDISTITYSSGTTSTQKGIVHTHGSNVAASKSISLVMQARGATYMSIAALSYCFDRFLIYAMMFEHVRVGMYSGDITYLADDFKALRPTVVVNYPGRLRSFYDLIASSTIKASGLVGMLSRFAYKQKIKRITAGKGFKHALWDRLIFNKVAQIFGGRVEMLLTGGAHISSELQKFFSVVLSCESLHGYGQSENFANGTCQLKGYIVKGNAGVPAPGVDLRLRSIPEMEYLVTDSPCPRGELMVRSKSEFLKYLKQPELTETAKDGDWIATGDIAQFNTDGTISIIDRINHILKTGIGFMVAPESLEACYSKHELVKEIFINGSIKERDLVAIVVPNEEKFVPWARGIVDNADNMSYEYLCANKDITQALVKELKLHASLNNLTFQGHVCAIHCDPMPFEKNSRGFYTSTFKLRRTIVLNHYRNQLAKLFAETNGNVIVTVS</sequence>
<protein>
    <submittedName>
        <fullName evidence="4">Medium-chain fatty acid-CoA ligase faa2</fullName>
        <ecNumber evidence="4">6.2.1.3</ecNumber>
    </submittedName>
</protein>
<evidence type="ECO:0000313" key="4">
    <source>
        <dbReference type="EMBL" id="KAJ2670609.1"/>
    </source>
</evidence>
<dbReference type="Proteomes" id="UP001151518">
    <property type="component" value="Unassembled WGS sequence"/>
</dbReference>
<accession>A0A9W8FY12</accession>